<dbReference type="GO" id="GO:0005829">
    <property type="term" value="C:cytosol"/>
    <property type="evidence" value="ECO:0007669"/>
    <property type="project" value="TreeGrafter"/>
</dbReference>
<feature type="compositionally biased region" description="Basic residues" evidence="8">
    <location>
        <begin position="434"/>
        <end position="445"/>
    </location>
</feature>
<dbReference type="GO" id="GO:0005524">
    <property type="term" value="F:ATP binding"/>
    <property type="evidence" value="ECO:0007669"/>
    <property type="project" value="UniProtKB-KW"/>
</dbReference>
<feature type="short sequence motif" description="Q motif" evidence="6">
    <location>
        <begin position="1"/>
        <end position="29"/>
    </location>
</feature>
<dbReference type="SUPFAM" id="SSF52540">
    <property type="entry name" value="P-loop containing nucleoside triphosphate hydrolases"/>
    <property type="match status" value="1"/>
</dbReference>
<dbReference type="InterPro" id="IPR027417">
    <property type="entry name" value="P-loop_NTPase"/>
</dbReference>
<feature type="domain" description="Helicase C-terminal" evidence="10">
    <location>
        <begin position="217"/>
        <end position="378"/>
    </location>
</feature>
<evidence type="ECO:0000259" key="11">
    <source>
        <dbReference type="PROSITE" id="PS51195"/>
    </source>
</evidence>
<feature type="compositionally biased region" description="Basic residues" evidence="8">
    <location>
        <begin position="407"/>
        <end position="417"/>
    </location>
</feature>
<dbReference type="InterPro" id="IPR050079">
    <property type="entry name" value="DEAD_box_RNA_helicase"/>
</dbReference>
<evidence type="ECO:0000256" key="8">
    <source>
        <dbReference type="SAM" id="MobiDB-lite"/>
    </source>
</evidence>
<dbReference type="Pfam" id="PF00271">
    <property type="entry name" value="Helicase_C"/>
    <property type="match status" value="1"/>
</dbReference>
<keyword evidence="2 7" id="KW-0378">Hydrolase</keyword>
<dbReference type="Pfam" id="PF00270">
    <property type="entry name" value="DEAD"/>
    <property type="match status" value="1"/>
</dbReference>
<dbReference type="SMART" id="SM00487">
    <property type="entry name" value="DEXDc"/>
    <property type="match status" value="1"/>
</dbReference>
<sequence length="458" mass="51666">MKFSDFNLNPDLLESLSYMNFEEATPIQEQAIPLILEGKDIIGCAQTGTGKTAAFVLPVLHKLVDQRKKGVIDSLILCPTRELAIQIEQQIQGLAYFSDLTSYAVYGGGTGPEWEAERRALSEGTDIIIATPGRLLAHIRNEYVKLDQLQYLILDEADRMLDIGFYDDIKRIIQECPPQRQSLMFSATMAPKIRKLAKEILQDPAEVNLAVSKPAEGVTQMVYMAHEEQKQGLARHIIAQYPDFKSIIIFCSTKKKIQKLVASLQRKGLNVEGISSDYEQSEREKILLQFKARKTRILVATDVLSRGIDIKDIDLVINYDVPNDAEDYVHRVGRTARAAAKGMAITFISGEEIYKFKRIETFVERDYEKLSPPEDLGKAPEWKEPERRSRNSRGRSQGNRPPQKGGNKSRKPQHKKAGNGPKAEDGSRPDNASKPKRRFNKRRPKPNSDSNSKPKTDS</sequence>
<reference evidence="12 13" key="1">
    <citation type="submission" date="2020-08" db="EMBL/GenBank/DDBJ databases">
        <title>Croceimicrobium hydrocarbonivorans gen. nov., sp. nov., a novel marine bacterium isolated from a bacterial consortium that degrades polyethylene terephthalate.</title>
        <authorList>
            <person name="Liu R."/>
        </authorList>
    </citation>
    <scope>NUCLEOTIDE SEQUENCE [LARGE SCALE GENOMIC DNA]</scope>
    <source>
        <strain evidence="12 13">A20-9</strain>
    </source>
</reference>
<dbReference type="AlphaFoldDB" id="A0A7H0VEG7"/>
<dbReference type="KEGG" id="chyd:H4K34_17355"/>
<protein>
    <submittedName>
        <fullName evidence="12">DEAD/DEAH box helicase</fullName>
    </submittedName>
</protein>
<gene>
    <name evidence="12" type="ORF">H4K34_17355</name>
</gene>
<evidence type="ECO:0000313" key="13">
    <source>
        <dbReference type="Proteomes" id="UP000516305"/>
    </source>
</evidence>
<evidence type="ECO:0000256" key="5">
    <source>
        <dbReference type="ARBA" id="ARBA00038437"/>
    </source>
</evidence>
<dbReference type="RefSeq" id="WP_210758649.1">
    <property type="nucleotide sequence ID" value="NZ_CP060139.1"/>
</dbReference>
<evidence type="ECO:0000256" key="2">
    <source>
        <dbReference type="ARBA" id="ARBA00022801"/>
    </source>
</evidence>
<comment type="similarity">
    <text evidence="5 7">Belongs to the DEAD box helicase family.</text>
</comment>
<dbReference type="InterPro" id="IPR044742">
    <property type="entry name" value="DEAD/DEAH_RhlB"/>
</dbReference>
<proteinExistence type="inferred from homology"/>
<dbReference type="SMART" id="SM00490">
    <property type="entry name" value="HELICc"/>
    <property type="match status" value="1"/>
</dbReference>
<evidence type="ECO:0000256" key="1">
    <source>
        <dbReference type="ARBA" id="ARBA00022741"/>
    </source>
</evidence>
<evidence type="ECO:0000256" key="3">
    <source>
        <dbReference type="ARBA" id="ARBA00022806"/>
    </source>
</evidence>
<evidence type="ECO:0000256" key="4">
    <source>
        <dbReference type="ARBA" id="ARBA00022840"/>
    </source>
</evidence>
<dbReference type="Proteomes" id="UP000516305">
    <property type="component" value="Chromosome"/>
</dbReference>
<evidence type="ECO:0000313" key="12">
    <source>
        <dbReference type="EMBL" id="QNR24115.1"/>
    </source>
</evidence>
<evidence type="ECO:0000259" key="9">
    <source>
        <dbReference type="PROSITE" id="PS51192"/>
    </source>
</evidence>
<keyword evidence="1 7" id="KW-0547">Nucleotide-binding</keyword>
<dbReference type="CDD" id="cd00268">
    <property type="entry name" value="DEADc"/>
    <property type="match status" value="1"/>
</dbReference>
<feature type="region of interest" description="Disordered" evidence="8">
    <location>
        <begin position="370"/>
        <end position="458"/>
    </location>
</feature>
<feature type="domain" description="DEAD-box RNA helicase Q" evidence="11">
    <location>
        <begin position="1"/>
        <end position="29"/>
    </location>
</feature>
<keyword evidence="3 7" id="KW-0347">Helicase</keyword>
<dbReference type="GO" id="GO:0003676">
    <property type="term" value="F:nucleic acid binding"/>
    <property type="evidence" value="ECO:0007669"/>
    <property type="project" value="InterPro"/>
</dbReference>
<dbReference type="InterPro" id="IPR014014">
    <property type="entry name" value="RNA_helicase_DEAD_Q_motif"/>
</dbReference>
<dbReference type="PROSITE" id="PS51192">
    <property type="entry name" value="HELICASE_ATP_BIND_1"/>
    <property type="match status" value="1"/>
</dbReference>
<keyword evidence="4 7" id="KW-0067">ATP-binding</keyword>
<dbReference type="InterPro" id="IPR011545">
    <property type="entry name" value="DEAD/DEAH_box_helicase_dom"/>
</dbReference>
<name>A0A7H0VEG7_9FLAO</name>
<dbReference type="GO" id="GO:0016787">
    <property type="term" value="F:hydrolase activity"/>
    <property type="evidence" value="ECO:0007669"/>
    <property type="project" value="UniProtKB-KW"/>
</dbReference>
<dbReference type="PROSITE" id="PS51194">
    <property type="entry name" value="HELICASE_CTER"/>
    <property type="match status" value="1"/>
</dbReference>
<accession>A0A7H0VEG7</accession>
<dbReference type="PROSITE" id="PS51195">
    <property type="entry name" value="Q_MOTIF"/>
    <property type="match status" value="1"/>
</dbReference>
<dbReference type="GO" id="GO:0003724">
    <property type="term" value="F:RNA helicase activity"/>
    <property type="evidence" value="ECO:0007669"/>
    <property type="project" value="InterPro"/>
</dbReference>
<dbReference type="EMBL" id="CP060139">
    <property type="protein sequence ID" value="QNR24115.1"/>
    <property type="molecule type" value="Genomic_DNA"/>
</dbReference>
<dbReference type="InterPro" id="IPR000629">
    <property type="entry name" value="RNA-helicase_DEAD-box_CS"/>
</dbReference>
<organism evidence="12 13">
    <name type="scientific">Croceimicrobium hydrocarbonivorans</name>
    <dbReference type="NCBI Taxonomy" id="2761580"/>
    <lineage>
        <taxon>Bacteria</taxon>
        <taxon>Pseudomonadati</taxon>
        <taxon>Bacteroidota</taxon>
        <taxon>Flavobacteriia</taxon>
        <taxon>Flavobacteriales</taxon>
        <taxon>Owenweeksiaceae</taxon>
        <taxon>Croceimicrobium</taxon>
    </lineage>
</organism>
<dbReference type="PANTHER" id="PTHR47959">
    <property type="entry name" value="ATP-DEPENDENT RNA HELICASE RHLE-RELATED"/>
    <property type="match status" value="1"/>
</dbReference>
<dbReference type="InterPro" id="IPR014001">
    <property type="entry name" value="Helicase_ATP-bd"/>
</dbReference>
<dbReference type="PANTHER" id="PTHR47959:SF13">
    <property type="entry name" value="ATP-DEPENDENT RNA HELICASE RHLE"/>
    <property type="match status" value="1"/>
</dbReference>
<feature type="compositionally biased region" description="Basic and acidic residues" evidence="8">
    <location>
        <begin position="370"/>
        <end position="389"/>
    </location>
</feature>
<keyword evidence="13" id="KW-1185">Reference proteome</keyword>
<evidence type="ECO:0000256" key="6">
    <source>
        <dbReference type="PROSITE-ProRule" id="PRU00552"/>
    </source>
</evidence>
<feature type="domain" description="Helicase ATP-binding" evidence="9">
    <location>
        <begin position="32"/>
        <end position="207"/>
    </location>
</feature>
<dbReference type="Gene3D" id="3.40.50.300">
    <property type="entry name" value="P-loop containing nucleotide triphosphate hydrolases"/>
    <property type="match status" value="2"/>
</dbReference>
<feature type="compositionally biased region" description="Basic and acidic residues" evidence="8">
    <location>
        <begin position="422"/>
        <end position="433"/>
    </location>
</feature>
<evidence type="ECO:0000259" key="10">
    <source>
        <dbReference type="PROSITE" id="PS51194"/>
    </source>
</evidence>
<dbReference type="PROSITE" id="PS00039">
    <property type="entry name" value="DEAD_ATP_HELICASE"/>
    <property type="match status" value="1"/>
</dbReference>
<dbReference type="CDD" id="cd18787">
    <property type="entry name" value="SF2_C_DEAD"/>
    <property type="match status" value="1"/>
</dbReference>
<evidence type="ECO:0000256" key="7">
    <source>
        <dbReference type="RuleBase" id="RU000492"/>
    </source>
</evidence>
<dbReference type="InterPro" id="IPR001650">
    <property type="entry name" value="Helicase_C-like"/>
</dbReference>